<organism evidence="3 4">
    <name type="scientific">Favolaschia claudopus</name>
    <dbReference type="NCBI Taxonomy" id="2862362"/>
    <lineage>
        <taxon>Eukaryota</taxon>
        <taxon>Fungi</taxon>
        <taxon>Dikarya</taxon>
        <taxon>Basidiomycota</taxon>
        <taxon>Agaricomycotina</taxon>
        <taxon>Agaricomycetes</taxon>
        <taxon>Agaricomycetidae</taxon>
        <taxon>Agaricales</taxon>
        <taxon>Marasmiineae</taxon>
        <taxon>Mycenaceae</taxon>
        <taxon>Favolaschia</taxon>
    </lineage>
</organism>
<evidence type="ECO:0000256" key="2">
    <source>
        <dbReference type="ARBA" id="ARBA00035112"/>
    </source>
</evidence>
<comment type="pathway">
    <text evidence="1">Mycotoxin biosynthesis.</text>
</comment>
<reference evidence="3 4" key="1">
    <citation type="journal article" date="2024" name="J Genomics">
        <title>Draft genome sequencing and assembly of Favolaschia claudopus CIRM-BRFM 2984 isolated from oak limbs.</title>
        <authorList>
            <person name="Navarro D."/>
            <person name="Drula E."/>
            <person name="Chaduli D."/>
            <person name="Cazenave R."/>
            <person name="Ahrendt S."/>
            <person name="Wang J."/>
            <person name="Lipzen A."/>
            <person name="Daum C."/>
            <person name="Barry K."/>
            <person name="Grigoriev I.V."/>
            <person name="Favel A."/>
            <person name="Rosso M.N."/>
            <person name="Martin F."/>
        </authorList>
    </citation>
    <scope>NUCLEOTIDE SEQUENCE [LARGE SCALE GENOMIC DNA]</scope>
    <source>
        <strain evidence="3 4">CIRM-BRFM 2984</strain>
    </source>
</reference>
<evidence type="ECO:0000256" key="1">
    <source>
        <dbReference type="ARBA" id="ARBA00004685"/>
    </source>
</evidence>
<evidence type="ECO:0008006" key="5">
    <source>
        <dbReference type="Google" id="ProtNLM"/>
    </source>
</evidence>
<comment type="caution">
    <text evidence="3">The sequence shown here is derived from an EMBL/GenBank/DDBJ whole genome shotgun (WGS) entry which is preliminary data.</text>
</comment>
<dbReference type="Proteomes" id="UP001362999">
    <property type="component" value="Unassembled WGS sequence"/>
</dbReference>
<dbReference type="AlphaFoldDB" id="A0AAW0DNJ1"/>
<proteinExistence type="inferred from homology"/>
<evidence type="ECO:0000313" key="4">
    <source>
        <dbReference type="Proteomes" id="UP001362999"/>
    </source>
</evidence>
<sequence length="274" mass="31197">MAQEECSPLMRTDHFDAEERGETLAHASRFKWLSKISRTVLVGLLVVETVAFVVLLLKQPSRCVKTCTIPLKSHEVLYSPALDAVEHEVKVYNVGFGDFSPFQIPSSPALDKKWSDLYNFGISRITKEEAAQLPNKTHAIPGDDGHYIAELDVFHNLHCLNKIRMALDPDYYSDWRISTTNNYIPSQKNATDHVGHCIDWIRQSLMCSSDTSVIVWQWHNSLNTSVVKGNVAHTCRNFSKIREWAKDRTLLASYDPSVHIEDDIVIPIFHSNFD</sequence>
<gene>
    <name evidence="3" type="ORF">R3P38DRAFT_2860562</name>
</gene>
<dbReference type="Pfam" id="PF11807">
    <property type="entry name" value="UstYa"/>
    <property type="match status" value="1"/>
</dbReference>
<name>A0AAW0DNJ1_9AGAR</name>
<protein>
    <recommendedName>
        <fullName evidence="5">Tat pathway signal sequence</fullName>
    </recommendedName>
</protein>
<evidence type="ECO:0000313" key="3">
    <source>
        <dbReference type="EMBL" id="KAK7052479.1"/>
    </source>
</evidence>
<comment type="similarity">
    <text evidence="2">Belongs to the ustYa family.</text>
</comment>
<dbReference type="EMBL" id="JAWWNJ010000007">
    <property type="protein sequence ID" value="KAK7052479.1"/>
    <property type="molecule type" value="Genomic_DNA"/>
</dbReference>
<dbReference type="PANTHER" id="PTHR33365:SF4">
    <property type="entry name" value="CYCLOCHLOROTINE BIOSYNTHESIS PROTEIN O"/>
    <property type="match status" value="1"/>
</dbReference>
<dbReference type="GO" id="GO:0043386">
    <property type="term" value="P:mycotoxin biosynthetic process"/>
    <property type="evidence" value="ECO:0007669"/>
    <property type="project" value="InterPro"/>
</dbReference>
<dbReference type="PANTHER" id="PTHR33365">
    <property type="entry name" value="YALI0B05434P"/>
    <property type="match status" value="1"/>
</dbReference>
<dbReference type="InterPro" id="IPR021765">
    <property type="entry name" value="UstYa-like"/>
</dbReference>
<keyword evidence="4" id="KW-1185">Reference proteome</keyword>
<accession>A0AAW0DNJ1</accession>